<keyword evidence="10 15" id="KW-1133">Transmembrane helix</keyword>
<dbReference type="InterPro" id="IPR005311">
    <property type="entry name" value="PBP_dimer"/>
</dbReference>
<dbReference type="Pfam" id="PF00905">
    <property type="entry name" value="Transpeptidase"/>
    <property type="match status" value="1"/>
</dbReference>
<dbReference type="HAMAP" id="MF_02080">
    <property type="entry name" value="FtsI_transpept"/>
    <property type="match status" value="1"/>
</dbReference>
<keyword evidence="14" id="KW-0961">Cell wall biogenesis/degradation</keyword>
<keyword evidence="4 18" id="KW-0132">Cell division</keyword>
<dbReference type="GO" id="GO:0008955">
    <property type="term" value="F:peptidoglycan glycosyltransferase activity"/>
    <property type="evidence" value="ECO:0007669"/>
    <property type="project" value="InterPro"/>
</dbReference>
<dbReference type="GO" id="GO:0005886">
    <property type="term" value="C:plasma membrane"/>
    <property type="evidence" value="ECO:0007669"/>
    <property type="project" value="InterPro"/>
</dbReference>
<dbReference type="InterPro" id="IPR050515">
    <property type="entry name" value="Beta-lactam/transpept"/>
</dbReference>
<dbReference type="Gene3D" id="3.90.1310.10">
    <property type="entry name" value="Penicillin-binding protein 2a (Domain 2)"/>
    <property type="match status" value="1"/>
</dbReference>
<evidence type="ECO:0000259" key="17">
    <source>
        <dbReference type="Pfam" id="PF03717"/>
    </source>
</evidence>
<evidence type="ECO:0000256" key="11">
    <source>
        <dbReference type="ARBA" id="ARBA00023136"/>
    </source>
</evidence>
<keyword evidence="13" id="KW-0131">Cell cycle</keyword>
<dbReference type="GO" id="GO:0008360">
    <property type="term" value="P:regulation of cell shape"/>
    <property type="evidence" value="ECO:0007669"/>
    <property type="project" value="UniProtKB-KW"/>
</dbReference>
<feature type="transmembrane region" description="Helical" evidence="15">
    <location>
        <begin position="12"/>
        <end position="34"/>
    </location>
</feature>
<dbReference type="GO" id="GO:0000917">
    <property type="term" value="P:division septum assembly"/>
    <property type="evidence" value="ECO:0007669"/>
    <property type="project" value="UniProtKB-KW"/>
</dbReference>
<protein>
    <submittedName>
        <fullName evidence="18">Cell division protein FtsI [Peptidoglycan synthetase]</fullName>
        <ecNumber evidence="18">2.4.1.129</ecNumber>
    </submittedName>
</protein>
<dbReference type="PANTHER" id="PTHR30627">
    <property type="entry name" value="PEPTIDOGLYCAN D,D-TRANSPEPTIDASE"/>
    <property type="match status" value="1"/>
</dbReference>
<dbReference type="Gene3D" id="3.40.710.10">
    <property type="entry name" value="DD-peptidase/beta-lactamase superfamily"/>
    <property type="match status" value="1"/>
</dbReference>
<dbReference type="PANTHER" id="PTHR30627:SF1">
    <property type="entry name" value="PEPTIDOGLYCAN D,D-TRANSPEPTIDASE FTSI"/>
    <property type="match status" value="1"/>
</dbReference>
<dbReference type="GO" id="GO:0006508">
    <property type="term" value="P:proteolysis"/>
    <property type="evidence" value="ECO:0007669"/>
    <property type="project" value="UniProtKB-KW"/>
</dbReference>
<keyword evidence="18" id="KW-0328">Glycosyltransferase</keyword>
<dbReference type="EC" id="2.4.1.129" evidence="18"/>
<dbReference type="InterPro" id="IPR036138">
    <property type="entry name" value="PBP_dimer_sf"/>
</dbReference>
<evidence type="ECO:0000256" key="5">
    <source>
        <dbReference type="ARBA" id="ARBA00022670"/>
    </source>
</evidence>
<evidence type="ECO:0000256" key="12">
    <source>
        <dbReference type="ARBA" id="ARBA00023210"/>
    </source>
</evidence>
<dbReference type="InterPro" id="IPR037532">
    <property type="entry name" value="FtsI_transpept"/>
</dbReference>
<organism evidence="18">
    <name type="scientific">hydrothermal vent metagenome</name>
    <dbReference type="NCBI Taxonomy" id="652676"/>
    <lineage>
        <taxon>unclassified sequences</taxon>
        <taxon>metagenomes</taxon>
        <taxon>ecological metagenomes</taxon>
    </lineage>
</organism>
<evidence type="ECO:0000256" key="2">
    <source>
        <dbReference type="ARBA" id="ARBA00022475"/>
    </source>
</evidence>
<feature type="domain" description="Penicillin-binding protein transpeptidase" evidence="16">
    <location>
        <begin position="249"/>
        <end position="542"/>
    </location>
</feature>
<evidence type="ECO:0000313" key="18">
    <source>
        <dbReference type="EMBL" id="VAW45924.1"/>
    </source>
</evidence>
<evidence type="ECO:0000256" key="4">
    <source>
        <dbReference type="ARBA" id="ARBA00022618"/>
    </source>
</evidence>
<feature type="domain" description="Penicillin-binding protein dimerisation" evidence="17">
    <location>
        <begin position="58"/>
        <end position="206"/>
    </location>
</feature>
<dbReference type="SUPFAM" id="SSF56519">
    <property type="entry name" value="Penicillin binding protein dimerisation domain"/>
    <property type="match status" value="1"/>
</dbReference>
<evidence type="ECO:0000256" key="7">
    <source>
        <dbReference type="ARBA" id="ARBA00022801"/>
    </source>
</evidence>
<keyword evidence="3" id="KW-0997">Cell inner membrane</keyword>
<dbReference type="SUPFAM" id="SSF56601">
    <property type="entry name" value="beta-lactamase/transpeptidase-like"/>
    <property type="match status" value="1"/>
</dbReference>
<evidence type="ECO:0000256" key="8">
    <source>
        <dbReference type="ARBA" id="ARBA00022960"/>
    </source>
</evidence>
<evidence type="ECO:0000256" key="15">
    <source>
        <dbReference type="SAM" id="Phobius"/>
    </source>
</evidence>
<dbReference type="GO" id="GO:0008233">
    <property type="term" value="F:peptidase activity"/>
    <property type="evidence" value="ECO:0007669"/>
    <property type="project" value="UniProtKB-KW"/>
</dbReference>
<gene>
    <name evidence="18" type="ORF">MNBD_GAMMA02-1092</name>
</gene>
<keyword evidence="18" id="KW-0808">Transferase</keyword>
<proteinExistence type="inferred from homology"/>
<reference evidence="18" key="1">
    <citation type="submission" date="2018-06" db="EMBL/GenBank/DDBJ databases">
        <authorList>
            <person name="Zhirakovskaya E."/>
        </authorList>
    </citation>
    <scope>NUCLEOTIDE SEQUENCE</scope>
</reference>
<dbReference type="AlphaFoldDB" id="A0A3B0WQE6"/>
<evidence type="ECO:0000256" key="3">
    <source>
        <dbReference type="ARBA" id="ARBA00022519"/>
    </source>
</evidence>
<dbReference type="InterPro" id="IPR012338">
    <property type="entry name" value="Beta-lactam/transpept-like"/>
</dbReference>
<name>A0A3B0WQE6_9ZZZZ</name>
<dbReference type="Gene3D" id="3.30.450.330">
    <property type="match status" value="1"/>
</dbReference>
<dbReference type="Pfam" id="PF03717">
    <property type="entry name" value="PBP_dimer"/>
    <property type="match status" value="1"/>
</dbReference>
<keyword evidence="7" id="KW-0378">Hydrolase</keyword>
<evidence type="ECO:0000256" key="9">
    <source>
        <dbReference type="ARBA" id="ARBA00022984"/>
    </source>
</evidence>
<keyword evidence="11 15" id="KW-0472">Membrane</keyword>
<dbReference type="GO" id="GO:0071555">
    <property type="term" value="P:cell wall organization"/>
    <property type="evidence" value="ECO:0007669"/>
    <property type="project" value="UniProtKB-KW"/>
</dbReference>
<keyword evidence="12" id="KW-0717">Septation</keyword>
<evidence type="ECO:0000256" key="1">
    <source>
        <dbReference type="ARBA" id="ARBA00004370"/>
    </source>
</evidence>
<keyword evidence="8" id="KW-0133">Cell shape</keyword>
<dbReference type="GO" id="GO:0009252">
    <property type="term" value="P:peptidoglycan biosynthetic process"/>
    <property type="evidence" value="ECO:0007669"/>
    <property type="project" value="UniProtKB-KW"/>
</dbReference>
<dbReference type="InterPro" id="IPR001460">
    <property type="entry name" value="PCN-bd_Tpept"/>
</dbReference>
<keyword evidence="2" id="KW-1003">Cell membrane</keyword>
<evidence type="ECO:0000256" key="6">
    <source>
        <dbReference type="ARBA" id="ARBA00022692"/>
    </source>
</evidence>
<dbReference type="Gene3D" id="1.10.150.770">
    <property type="match status" value="1"/>
</dbReference>
<keyword evidence="9" id="KW-0573">Peptidoglycan synthesis</keyword>
<evidence type="ECO:0000256" key="13">
    <source>
        <dbReference type="ARBA" id="ARBA00023306"/>
    </source>
</evidence>
<comment type="subcellular location">
    <subcellularLocation>
        <location evidence="1">Membrane</location>
    </subcellularLocation>
</comment>
<accession>A0A3B0WQE6</accession>
<evidence type="ECO:0000256" key="10">
    <source>
        <dbReference type="ARBA" id="ARBA00022989"/>
    </source>
</evidence>
<evidence type="ECO:0000259" key="16">
    <source>
        <dbReference type="Pfam" id="PF00905"/>
    </source>
</evidence>
<dbReference type="EMBL" id="UOFA01000241">
    <property type="protein sequence ID" value="VAW45924.1"/>
    <property type="molecule type" value="Genomic_DNA"/>
</dbReference>
<keyword evidence="5" id="KW-0645">Protease</keyword>
<sequence>MRKSQHKQVNISLRIAIVMAFLLCCFVVVVVRAFSIQVRGAEFYQTQGEKRHVREVEIPVSRGSIYDRNGEPLALSTSMVSVGIVPGQLLDQFSKVEQLAEVLDLDAGELKQIITSRKDRHFLFIKRRITPMLADQVKALNMKGVEFRTEFKRFYPTGEILANVVGFTDVEDVGQEGLERTYDNWLTGTSGKKTVVKDLLGQVVADIDIDELVAAKPGKDLHLSLDRRLQYAAYLGLKKVVYKYRATSGSAVVLDVKTGEILAMVNQPSFNPNGSKDSNEGLRNRAVTDIYEPGSVMKPFAVVAALESAEYTPQSMVNTSPGEYEVDGFVIHDFRDYGKLSLVDILVKSSNVGVAKLVLGLGKEHLWDVYHRFGFGQSSGSGFMGESAGYLMHHERWRTADHAALSRGYSLSVTTLQLASAYSVFANQGRYRAPTFIKGNINEDKAIIDPMIAAQLTDMLSHVVMDNEGHKAFIPNYTVAGKTGTARIAEKGGYSDNYMSSFVGFSPVSSPRLVVAVSINNPQGDDYSGGLVAAPVFSEIMKTGLRLLNVPADQINRTLVDVNGTSVEVVEADDAE</sequence>
<evidence type="ECO:0000256" key="14">
    <source>
        <dbReference type="ARBA" id="ARBA00023316"/>
    </source>
</evidence>
<dbReference type="GO" id="GO:0008658">
    <property type="term" value="F:penicillin binding"/>
    <property type="evidence" value="ECO:0007669"/>
    <property type="project" value="InterPro"/>
</dbReference>
<keyword evidence="6 15" id="KW-0812">Transmembrane</keyword>